<dbReference type="AlphaFoldDB" id="A0A552WX83"/>
<dbReference type="Proteomes" id="UP000318693">
    <property type="component" value="Unassembled WGS sequence"/>
</dbReference>
<dbReference type="RefSeq" id="WP_143416723.1">
    <property type="nucleotide sequence ID" value="NZ_VJXR01000002.1"/>
</dbReference>
<feature type="compositionally biased region" description="Low complexity" evidence="1">
    <location>
        <begin position="92"/>
        <end position="109"/>
    </location>
</feature>
<organism evidence="2 3">
    <name type="scientific">Georgenia yuyongxinii</name>
    <dbReference type="NCBI Taxonomy" id="2589797"/>
    <lineage>
        <taxon>Bacteria</taxon>
        <taxon>Bacillati</taxon>
        <taxon>Actinomycetota</taxon>
        <taxon>Actinomycetes</taxon>
        <taxon>Micrococcales</taxon>
        <taxon>Bogoriellaceae</taxon>
        <taxon>Georgenia</taxon>
    </lineage>
</organism>
<feature type="compositionally biased region" description="Acidic residues" evidence="1">
    <location>
        <begin position="258"/>
        <end position="267"/>
    </location>
</feature>
<feature type="region of interest" description="Disordered" evidence="1">
    <location>
        <begin position="87"/>
        <end position="127"/>
    </location>
</feature>
<feature type="region of interest" description="Disordered" evidence="1">
    <location>
        <begin position="239"/>
        <end position="267"/>
    </location>
</feature>
<evidence type="ECO:0000256" key="1">
    <source>
        <dbReference type="SAM" id="MobiDB-lite"/>
    </source>
</evidence>
<feature type="compositionally biased region" description="Low complexity" evidence="1">
    <location>
        <begin position="117"/>
        <end position="127"/>
    </location>
</feature>
<evidence type="ECO:0000313" key="3">
    <source>
        <dbReference type="Proteomes" id="UP000318693"/>
    </source>
</evidence>
<name>A0A552WX83_9MICO</name>
<comment type="caution">
    <text evidence="2">The sequence shown here is derived from an EMBL/GenBank/DDBJ whole genome shotgun (WGS) entry which is preliminary data.</text>
</comment>
<accession>A0A552WX83</accession>
<proteinExistence type="predicted"/>
<protein>
    <submittedName>
        <fullName evidence="2">Uncharacterized protein</fullName>
    </submittedName>
</protein>
<keyword evidence="3" id="KW-1185">Reference proteome</keyword>
<feature type="compositionally biased region" description="Polar residues" evidence="1">
    <location>
        <begin position="246"/>
        <end position="257"/>
    </location>
</feature>
<dbReference type="EMBL" id="VJXR01000002">
    <property type="protein sequence ID" value="TRW47448.1"/>
    <property type="molecule type" value="Genomic_DNA"/>
</dbReference>
<sequence>MARTCKTWKVELAEGTVSNQNDCGEGKSMGYMGQHDSTRAPRRGVVCVSGGLTAFPLDGGGRMRFRGKLCVSVAAMLVLAAISACTSDPDEAPSTTASPAPSASTSTPPSASPSPSPTSESEAAATSAERLVRDYYGVLDELGQDPSQPLTRLEEYAESVELTSQQRLYESERSDGLHQTGDTRIADLVVQGANLSADPQTVEVDVCFDVAAVDIVDANGATVVTPDRPEVGWIRHTVVSRDGDSDPTSGWRVSSSQDLEEPPCDAT</sequence>
<gene>
    <name evidence="2" type="ORF">FJ693_01210</name>
</gene>
<evidence type="ECO:0000313" key="2">
    <source>
        <dbReference type="EMBL" id="TRW47448.1"/>
    </source>
</evidence>
<reference evidence="2 3" key="1">
    <citation type="submission" date="2019-07" db="EMBL/GenBank/DDBJ databases">
        <title>Georgenia wutianyii sp. nov. and Georgenia *** sp. nov. isolated from plateau pika (Ochotona curzoniae) in the Qinghai-Tibet plateau of China.</title>
        <authorList>
            <person name="Tian Z."/>
        </authorList>
    </citation>
    <scope>NUCLEOTIDE SEQUENCE [LARGE SCALE GENOMIC DNA]</scope>
    <source>
        <strain evidence="2 3">Z446</strain>
    </source>
</reference>